<dbReference type="Proteomes" id="UP000824037">
    <property type="component" value="Unassembled WGS sequence"/>
</dbReference>
<dbReference type="SUPFAM" id="SSF54736">
    <property type="entry name" value="ClpS-like"/>
    <property type="match status" value="1"/>
</dbReference>
<name>A0A9D2J324_9MICO</name>
<protein>
    <recommendedName>
        <fullName evidence="1">ATP-dependent Clp protease adapter protein ClpS</fullName>
    </recommendedName>
</protein>
<dbReference type="HAMAP" id="MF_00302">
    <property type="entry name" value="ClpS"/>
    <property type="match status" value="1"/>
</dbReference>
<evidence type="ECO:0000313" key="3">
    <source>
        <dbReference type="EMBL" id="HIZ35165.1"/>
    </source>
</evidence>
<evidence type="ECO:0000313" key="4">
    <source>
        <dbReference type="Proteomes" id="UP000824037"/>
    </source>
</evidence>
<reference evidence="3" key="2">
    <citation type="submission" date="2021-04" db="EMBL/GenBank/DDBJ databases">
        <authorList>
            <person name="Gilroy R."/>
        </authorList>
    </citation>
    <scope>NUCLEOTIDE SEQUENCE</scope>
    <source>
        <strain evidence="3">ChiGjej4B4-7305</strain>
    </source>
</reference>
<dbReference type="GO" id="GO:0030163">
    <property type="term" value="P:protein catabolic process"/>
    <property type="evidence" value="ECO:0007669"/>
    <property type="project" value="InterPro"/>
</dbReference>
<dbReference type="GO" id="GO:0006508">
    <property type="term" value="P:proteolysis"/>
    <property type="evidence" value="ECO:0007669"/>
    <property type="project" value="UniProtKB-UniRule"/>
</dbReference>
<comment type="function">
    <text evidence="1">Involved in the modulation of the specificity of the ClpAP-mediated ATP-dependent protein degradation.</text>
</comment>
<dbReference type="NCBIfam" id="NF000668">
    <property type="entry name" value="PRK00033.1-1"/>
    <property type="match status" value="1"/>
</dbReference>
<dbReference type="InterPro" id="IPR022935">
    <property type="entry name" value="ClpS"/>
</dbReference>
<dbReference type="AlphaFoldDB" id="A0A9D2J324"/>
<dbReference type="GO" id="GO:0008233">
    <property type="term" value="F:peptidase activity"/>
    <property type="evidence" value="ECO:0007669"/>
    <property type="project" value="UniProtKB-KW"/>
</dbReference>
<evidence type="ECO:0000259" key="2">
    <source>
        <dbReference type="Pfam" id="PF02617"/>
    </source>
</evidence>
<gene>
    <name evidence="1 3" type="primary">clpS</name>
    <name evidence="3" type="ORF">H9815_05265</name>
</gene>
<sequence>MPAAPVPVGSPDLDTHTSVEPDRMWLTIVWNDPVNLMSYVSHVFRSYFGYTEERANTLMLQVHHEGRSVVSSGSREKMEIDVQAMHSYGLWATLAQDGDPL</sequence>
<dbReference type="EMBL" id="DXBY01000082">
    <property type="protein sequence ID" value="HIZ35165.1"/>
    <property type="molecule type" value="Genomic_DNA"/>
</dbReference>
<keyword evidence="3" id="KW-0645">Protease</keyword>
<comment type="similarity">
    <text evidence="1">Belongs to the ClpS family.</text>
</comment>
<organism evidence="3 4">
    <name type="scientific">Candidatus Ruania gallistercoris</name>
    <dbReference type="NCBI Taxonomy" id="2838746"/>
    <lineage>
        <taxon>Bacteria</taxon>
        <taxon>Bacillati</taxon>
        <taxon>Actinomycetota</taxon>
        <taxon>Actinomycetes</taxon>
        <taxon>Micrococcales</taxon>
        <taxon>Ruaniaceae</taxon>
        <taxon>Ruania</taxon>
    </lineage>
</organism>
<proteinExistence type="inferred from homology"/>
<dbReference type="InterPro" id="IPR003769">
    <property type="entry name" value="ClpS_core"/>
</dbReference>
<feature type="domain" description="Adaptor protein ClpS core" evidence="2">
    <location>
        <begin position="21"/>
        <end position="93"/>
    </location>
</feature>
<comment type="subunit">
    <text evidence="1">Binds to the N-terminal domain of the chaperone ClpA.</text>
</comment>
<keyword evidence="3" id="KW-0378">Hydrolase</keyword>
<dbReference type="Gene3D" id="3.30.1390.10">
    <property type="match status" value="1"/>
</dbReference>
<comment type="caution">
    <text evidence="3">The sequence shown here is derived from an EMBL/GenBank/DDBJ whole genome shotgun (WGS) entry which is preliminary data.</text>
</comment>
<evidence type="ECO:0000256" key="1">
    <source>
        <dbReference type="HAMAP-Rule" id="MF_00302"/>
    </source>
</evidence>
<dbReference type="Pfam" id="PF02617">
    <property type="entry name" value="ClpS"/>
    <property type="match status" value="1"/>
</dbReference>
<dbReference type="InterPro" id="IPR014719">
    <property type="entry name" value="Ribosomal_bL12_C/ClpS-like"/>
</dbReference>
<accession>A0A9D2J324</accession>
<reference evidence="3" key="1">
    <citation type="journal article" date="2021" name="PeerJ">
        <title>Extensive microbial diversity within the chicken gut microbiome revealed by metagenomics and culture.</title>
        <authorList>
            <person name="Gilroy R."/>
            <person name="Ravi A."/>
            <person name="Getino M."/>
            <person name="Pursley I."/>
            <person name="Horton D.L."/>
            <person name="Alikhan N.F."/>
            <person name="Baker D."/>
            <person name="Gharbi K."/>
            <person name="Hall N."/>
            <person name="Watson M."/>
            <person name="Adriaenssens E.M."/>
            <person name="Foster-Nyarko E."/>
            <person name="Jarju S."/>
            <person name="Secka A."/>
            <person name="Antonio M."/>
            <person name="Oren A."/>
            <person name="Chaudhuri R.R."/>
            <person name="La Ragione R."/>
            <person name="Hildebrand F."/>
            <person name="Pallen M.J."/>
        </authorList>
    </citation>
    <scope>NUCLEOTIDE SEQUENCE</scope>
    <source>
        <strain evidence="3">ChiGjej4B4-7305</strain>
    </source>
</reference>